<name>A0ABW4B108_9GAMM</name>
<comment type="caution">
    <text evidence="1">The sequence shown here is derived from an EMBL/GenBank/DDBJ whole genome shotgun (WGS) entry which is preliminary data.</text>
</comment>
<reference evidence="2" key="1">
    <citation type="journal article" date="2019" name="Int. J. Syst. Evol. Microbiol.">
        <title>The Global Catalogue of Microorganisms (GCM) 10K type strain sequencing project: providing services to taxonomists for standard genome sequencing and annotation.</title>
        <authorList>
            <consortium name="The Broad Institute Genomics Platform"/>
            <consortium name="The Broad Institute Genome Sequencing Center for Infectious Disease"/>
            <person name="Wu L."/>
            <person name="Ma J."/>
        </authorList>
    </citation>
    <scope>NUCLEOTIDE SEQUENCE [LARGE SCALE GENOMIC DNA]</scope>
    <source>
        <strain evidence="2">JCM 30774</strain>
    </source>
</reference>
<protein>
    <submittedName>
        <fullName evidence="1">Uncharacterized protein</fullName>
    </submittedName>
</protein>
<organism evidence="1 2">
    <name type="scientific">Rhodanobacter aciditrophus</name>
    <dbReference type="NCBI Taxonomy" id="1623218"/>
    <lineage>
        <taxon>Bacteria</taxon>
        <taxon>Pseudomonadati</taxon>
        <taxon>Pseudomonadota</taxon>
        <taxon>Gammaproteobacteria</taxon>
        <taxon>Lysobacterales</taxon>
        <taxon>Rhodanobacteraceae</taxon>
        <taxon>Rhodanobacter</taxon>
    </lineage>
</organism>
<proteinExistence type="predicted"/>
<evidence type="ECO:0000313" key="1">
    <source>
        <dbReference type="EMBL" id="MFD1383616.1"/>
    </source>
</evidence>
<sequence length="111" mass="12635">MTNSDSKRATSIRDINAKFSTENIDGSAERDQHLVSCGVSDNHNELEYIYDTYLKPRIALGLFTHQEALDALSKGCFDLSEFRERRAFYEFIECELNTGIFDTPLVTDSSK</sequence>
<dbReference type="EMBL" id="JBHTMN010000011">
    <property type="protein sequence ID" value="MFD1383616.1"/>
    <property type="molecule type" value="Genomic_DNA"/>
</dbReference>
<accession>A0ABW4B108</accession>
<gene>
    <name evidence="1" type="ORF">ACFQ45_09570</name>
</gene>
<keyword evidence="2" id="KW-1185">Reference proteome</keyword>
<dbReference type="RefSeq" id="WP_377367053.1">
    <property type="nucleotide sequence ID" value="NZ_JBHTMN010000011.1"/>
</dbReference>
<dbReference type="Proteomes" id="UP001597059">
    <property type="component" value="Unassembled WGS sequence"/>
</dbReference>
<evidence type="ECO:0000313" key="2">
    <source>
        <dbReference type="Proteomes" id="UP001597059"/>
    </source>
</evidence>